<reference evidence="1" key="1">
    <citation type="submission" date="2019-05" db="EMBL/GenBank/DDBJ databases">
        <title>Metatranscriptomic reconstruction reveals RNA viruses with the potential to shape carbon cycling in soil.</title>
        <authorList>
            <person name="Starr E.P."/>
            <person name="Nuccio E."/>
            <person name="Pett-Ridge J."/>
            <person name="Banfield J.F."/>
            <person name="Firestone M.K."/>
        </authorList>
    </citation>
    <scope>NUCLEOTIDE SEQUENCE</scope>
    <source>
        <strain evidence="1">H3_Bulk_Litter_17_scaffold_941</strain>
    </source>
</reference>
<protein>
    <submittedName>
        <fullName evidence="1">Uncharacterized protein</fullName>
    </submittedName>
</protein>
<organism evidence="1">
    <name type="scientific">Leviviridae sp</name>
    <dbReference type="NCBI Taxonomy" id="2027243"/>
    <lineage>
        <taxon>Viruses</taxon>
        <taxon>Riboviria</taxon>
        <taxon>Orthornavirae</taxon>
        <taxon>Lenarviricota</taxon>
        <taxon>Leviviricetes</taxon>
        <taxon>Norzivirales</taxon>
        <taxon>Fiersviridae</taxon>
    </lineage>
</organism>
<name>A0A514D1P8_9VIRU</name>
<gene>
    <name evidence="1" type="ORF">H3BulkLitter17941_000003</name>
</gene>
<evidence type="ECO:0000313" key="1">
    <source>
        <dbReference type="EMBL" id="QDH87532.1"/>
    </source>
</evidence>
<sequence>MKKRKIITISTLLSAVLTTVAMVLSGQLPPSQ</sequence>
<dbReference type="EMBL" id="MN033441">
    <property type="protein sequence ID" value="QDH87532.1"/>
    <property type="molecule type" value="Genomic_RNA"/>
</dbReference>
<accession>A0A514D1P8</accession>
<proteinExistence type="predicted"/>